<keyword evidence="4" id="KW-0804">Transcription</keyword>
<keyword evidence="3 5" id="KW-0238">DNA-binding</keyword>
<dbReference type="Proteomes" id="UP000288603">
    <property type="component" value="Unassembled WGS sequence"/>
</dbReference>
<evidence type="ECO:0000256" key="2">
    <source>
        <dbReference type="ARBA" id="ARBA00023015"/>
    </source>
</evidence>
<keyword evidence="1" id="KW-0678">Repressor</keyword>
<comment type="caution">
    <text evidence="8">The sequence shown here is derived from an EMBL/GenBank/DDBJ whole genome shotgun (WGS) entry which is preliminary data.</text>
</comment>
<feature type="domain" description="HTH tetR-type" evidence="7">
    <location>
        <begin position="33"/>
        <end position="93"/>
    </location>
</feature>
<dbReference type="Pfam" id="PF13977">
    <property type="entry name" value="TetR_C_6"/>
    <property type="match status" value="1"/>
</dbReference>
<dbReference type="EMBL" id="RZNC01000004">
    <property type="protein sequence ID" value="RWZ59492.1"/>
    <property type="molecule type" value="Genomic_DNA"/>
</dbReference>
<reference evidence="8 9" key="1">
    <citation type="submission" date="2018-12" db="EMBL/GenBank/DDBJ databases">
        <authorList>
            <person name="Li F."/>
        </authorList>
    </citation>
    <scope>NUCLEOTIDE SEQUENCE [LARGE SCALE GENOMIC DNA]</scope>
    <source>
        <strain evidence="8 9">8H24J-4-2</strain>
    </source>
</reference>
<dbReference type="Gene3D" id="1.10.357.10">
    <property type="entry name" value="Tetracycline Repressor, domain 2"/>
    <property type="match status" value="1"/>
</dbReference>
<gene>
    <name evidence="8" type="ORF">ELQ92_11650</name>
</gene>
<dbReference type="InterPro" id="IPR050109">
    <property type="entry name" value="HTH-type_TetR-like_transc_reg"/>
</dbReference>
<dbReference type="PROSITE" id="PS50977">
    <property type="entry name" value="HTH_TETR_2"/>
    <property type="match status" value="1"/>
</dbReference>
<feature type="DNA-binding region" description="H-T-H motif" evidence="5">
    <location>
        <begin position="56"/>
        <end position="75"/>
    </location>
</feature>
<keyword evidence="9" id="KW-1185">Reference proteome</keyword>
<evidence type="ECO:0000313" key="9">
    <source>
        <dbReference type="Proteomes" id="UP000288603"/>
    </source>
</evidence>
<dbReference type="SUPFAM" id="SSF46689">
    <property type="entry name" value="Homeodomain-like"/>
    <property type="match status" value="1"/>
</dbReference>
<dbReference type="PRINTS" id="PR00455">
    <property type="entry name" value="HTHTETR"/>
</dbReference>
<evidence type="ECO:0000259" key="7">
    <source>
        <dbReference type="PROSITE" id="PS50977"/>
    </source>
</evidence>
<evidence type="ECO:0000256" key="5">
    <source>
        <dbReference type="PROSITE-ProRule" id="PRU00335"/>
    </source>
</evidence>
<evidence type="ECO:0000256" key="6">
    <source>
        <dbReference type="SAM" id="MobiDB-lite"/>
    </source>
</evidence>
<dbReference type="GO" id="GO:0000976">
    <property type="term" value="F:transcription cis-regulatory region binding"/>
    <property type="evidence" value="ECO:0007669"/>
    <property type="project" value="TreeGrafter"/>
</dbReference>
<accession>A0A444Q6G7</accession>
<dbReference type="InterPro" id="IPR036271">
    <property type="entry name" value="Tet_transcr_reg_TetR-rel_C_sf"/>
</dbReference>
<dbReference type="InterPro" id="IPR039538">
    <property type="entry name" value="BetI_C"/>
</dbReference>
<dbReference type="InterPro" id="IPR009057">
    <property type="entry name" value="Homeodomain-like_sf"/>
</dbReference>
<feature type="region of interest" description="Disordered" evidence="6">
    <location>
        <begin position="1"/>
        <end position="30"/>
    </location>
</feature>
<protein>
    <submittedName>
        <fullName evidence="8">TetR/AcrR family transcriptional regulator</fullName>
    </submittedName>
</protein>
<dbReference type="InterPro" id="IPR001647">
    <property type="entry name" value="HTH_TetR"/>
</dbReference>
<dbReference type="AlphaFoldDB" id="A0A444Q6G7"/>
<dbReference type="OrthoDB" id="7505659at2"/>
<dbReference type="GO" id="GO:0003700">
    <property type="term" value="F:DNA-binding transcription factor activity"/>
    <property type="evidence" value="ECO:0007669"/>
    <property type="project" value="TreeGrafter"/>
</dbReference>
<name>A0A444Q6G7_9MICO</name>
<sequence length="219" mass="23630">MVRQGDRVTDDVRSTSAGSAQKRRPRGSYAKSVDTQEAILDAALGVFAQNGFRSGSLREIAQRVGISEAGLLHHFESKARLLAAVLDRRDELARAIVPSTSEDGVKTLRGLIALARFNASEPAVVELFCTLSAEATSAAHPAHAYFIRRYETVRATVFAAFSDLEGRGLLRSGVTPDGASRATIAIMDGLQIQWLLDRGLMDMAEDLHTFLGTLTSADL</sequence>
<dbReference type="PANTHER" id="PTHR30055:SF234">
    <property type="entry name" value="HTH-TYPE TRANSCRIPTIONAL REGULATOR BETI"/>
    <property type="match status" value="1"/>
</dbReference>
<evidence type="ECO:0000313" key="8">
    <source>
        <dbReference type="EMBL" id="RWZ59492.1"/>
    </source>
</evidence>
<keyword evidence="2" id="KW-0805">Transcription regulation</keyword>
<evidence type="ECO:0000256" key="3">
    <source>
        <dbReference type="ARBA" id="ARBA00023125"/>
    </source>
</evidence>
<proteinExistence type="predicted"/>
<feature type="compositionally biased region" description="Basic and acidic residues" evidence="6">
    <location>
        <begin position="1"/>
        <end position="13"/>
    </location>
</feature>
<dbReference type="PANTHER" id="PTHR30055">
    <property type="entry name" value="HTH-TYPE TRANSCRIPTIONAL REGULATOR RUTR"/>
    <property type="match status" value="1"/>
</dbReference>
<dbReference type="SUPFAM" id="SSF48498">
    <property type="entry name" value="Tetracyclin repressor-like, C-terminal domain"/>
    <property type="match status" value="1"/>
</dbReference>
<dbReference type="Pfam" id="PF00440">
    <property type="entry name" value="TetR_N"/>
    <property type="match status" value="1"/>
</dbReference>
<organism evidence="8 9">
    <name type="scientific">Labedella populi</name>
    <dbReference type="NCBI Taxonomy" id="2498850"/>
    <lineage>
        <taxon>Bacteria</taxon>
        <taxon>Bacillati</taxon>
        <taxon>Actinomycetota</taxon>
        <taxon>Actinomycetes</taxon>
        <taxon>Micrococcales</taxon>
        <taxon>Microbacteriaceae</taxon>
        <taxon>Labedella</taxon>
    </lineage>
</organism>
<evidence type="ECO:0000256" key="1">
    <source>
        <dbReference type="ARBA" id="ARBA00022491"/>
    </source>
</evidence>
<evidence type="ECO:0000256" key="4">
    <source>
        <dbReference type="ARBA" id="ARBA00023163"/>
    </source>
</evidence>